<name>A0A2T9K428_9CAUL</name>
<dbReference type="InterPro" id="IPR025961">
    <property type="entry name" value="Metal_resist"/>
</dbReference>
<feature type="compositionally biased region" description="Basic and acidic residues" evidence="1">
    <location>
        <begin position="155"/>
        <end position="164"/>
    </location>
</feature>
<gene>
    <name evidence="3" type="ORF">DDF67_09915</name>
</gene>
<dbReference type="RefSeq" id="WP_109100714.1">
    <property type="nucleotide sequence ID" value="NZ_QDKQ01000034.1"/>
</dbReference>
<keyword evidence="4" id="KW-1185">Reference proteome</keyword>
<keyword evidence="2" id="KW-0812">Transmembrane</keyword>
<proteinExistence type="predicted"/>
<reference evidence="3 4" key="1">
    <citation type="submission" date="2018-04" db="EMBL/GenBank/DDBJ databases">
        <title>The genome sequence of Caulobacter sp. 744.</title>
        <authorList>
            <person name="Gao J."/>
            <person name="Sun J."/>
        </authorList>
    </citation>
    <scope>NUCLEOTIDE SEQUENCE [LARGE SCALE GENOMIC DNA]</scope>
    <source>
        <strain evidence="3 4">774</strain>
    </source>
</reference>
<protein>
    <recommendedName>
        <fullName evidence="5">Periplasmic heavy metal sensor</fullName>
    </recommendedName>
</protein>
<dbReference type="OrthoDB" id="7190530at2"/>
<comment type="caution">
    <text evidence="3">The sequence shown here is derived from an EMBL/GenBank/DDBJ whole genome shotgun (WGS) entry which is preliminary data.</text>
</comment>
<dbReference type="Pfam" id="PF13801">
    <property type="entry name" value="Metal_resist"/>
    <property type="match status" value="1"/>
</dbReference>
<evidence type="ECO:0000256" key="2">
    <source>
        <dbReference type="SAM" id="Phobius"/>
    </source>
</evidence>
<evidence type="ECO:0000313" key="3">
    <source>
        <dbReference type="EMBL" id="PVM90729.1"/>
    </source>
</evidence>
<organism evidence="3 4">
    <name type="scientific">Caulobacter endophyticus</name>
    <dbReference type="NCBI Taxonomy" id="2172652"/>
    <lineage>
        <taxon>Bacteria</taxon>
        <taxon>Pseudomonadati</taxon>
        <taxon>Pseudomonadota</taxon>
        <taxon>Alphaproteobacteria</taxon>
        <taxon>Caulobacterales</taxon>
        <taxon>Caulobacteraceae</taxon>
        <taxon>Caulobacter</taxon>
    </lineage>
</organism>
<accession>A0A2T9K428</accession>
<dbReference type="EMBL" id="QDKQ01000034">
    <property type="protein sequence ID" value="PVM90729.1"/>
    <property type="molecule type" value="Genomic_DNA"/>
</dbReference>
<feature type="region of interest" description="Disordered" evidence="1">
    <location>
        <begin position="145"/>
        <end position="173"/>
    </location>
</feature>
<sequence>MSANRPLIVALVISGALNLFLIGGIAGAAWMRQEARREAPAAAALAQRPPLWTAGRDLTPEHRRALRRSLREAALENRADAQAARAERRAVVEAMADGRFDRAEADRRMAAARTLESGVRAKVDGRLTAFAESLPSEERQVLAEGLKRVYAPRQKPRDEQAGERPRRKNRQTP</sequence>
<keyword evidence="2" id="KW-0472">Membrane</keyword>
<evidence type="ECO:0000313" key="4">
    <source>
        <dbReference type="Proteomes" id="UP000245073"/>
    </source>
</evidence>
<dbReference type="Proteomes" id="UP000245073">
    <property type="component" value="Unassembled WGS sequence"/>
</dbReference>
<evidence type="ECO:0008006" key="5">
    <source>
        <dbReference type="Google" id="ProtNLM"/>
    </source>
</evidence>
<feature type="transmembrane region" description="Helical" evidence="2">
    <location>
        <begin position="6"/>
        <end position="30"/>
    </location>
</feature>
<dbReference type="AlphaFoldDB" id="A0A2T9K428"/>
<keyword evidence="2" id="KW-1133">Transmembrane helix</keyword>
<evidence type="ECO:0000256" key="1">
    <source>
        <dbReference type="SAM" id="MobiDB-lite"/>
    </source>
</evidence>